<accession>A0A8S1H8V1</accession>
<dbReference type="CDD" id="cd00117">
    <property type="entry name" value="TFP"/>
    <property type="match status" value="1"/>
</dbReference>
<sequence length="165" mass="18402">MLLHSIFALFSLFHVNGFVVGNEPNLIHFSPENQTSEPKNRLYNPLVCETELTGTFYGEPVNQGRSHEDCAPDVTFCQKITGHFFDQAGLETKVVMRGCDTVTYKNQNGQFDGLSCAKEGCYTHNDNDEGYNVCCCNSDSCNSKNQKTLAFAIVSGFLTLYFLII</sequence>
<dbReference type="AlphaFoldDB" id="A0A8S1H8V1"/>
<dbReference type="PANTHER" id="PTHR34721">
    <property type="entry name" value="PROTEIN CBG09734"/>
    <property type="match status" value="1"/>
</dbReference>
<gene>
    <name evidence="2" type="ORF">CAUJ_LOCUS8242</name>
</gene>
<feature type="signal peptide" evidence="1">
    <location>
        <begin position="1"/>
        <end position="17"/>
    </location>
</feature>
<evidence type="ECO:0000256" key="1">
    <source>
        <dbReference type="SAM" id="SignalP"/>
    </source>
</evidence>
<evidence type="ECO:0000313" key="2">
    <source>
        <dbReference type="EMBL" id="CAD6192323.1"/>
    </source>
</evidence>
<dbReference type="EMBL" id="CAJGYM010000027">
    <property type="protein sequence ID" value="CAD6192323.1"/>
    <property type="molecule type" value="Genomic_DNA"/>
</dbReference>
<dbReference type="PANTHER" id="PTHR34721:SF14">
    <property type="entry name" value="ACTIVIN_RECP DOMAIN-CONTAINING PROTEIN"/>
    <property type="match status" value="1"/>
</dbReference>
<name>A0A8S1H8V1_9PELO</name>
<keyword evidence="3" id="KW-1185">Reference proteome</keyword>
<keyword evidence="1" id="KW-0732">Signal</keyword>
<comment type="caution">
    <text evidence="2">The sequence shown here is derived from an EMBL/GenBank/DDBJ whole genome shotgun (WGS) entry which is preliminary data.</text>
</comment>
<dbReference type="Proteomes" id="UP000835052">
    <property type="component" value="Unassembled WGS sequence"/>
</dbReference>
<reference evidence="2" key="1">
    <citation type="submission" date="2020-10" db="EMBL/GenBank/DDBJ databases">
        <authorList>
            <person name="Kikuchi T."/>
        </authorList>
    </citation>
    <scope>NUCLEOTIDE SEQUENCE</scope>
    <source>
        <strain evidence="2">NKZ352</strain>
    </source>
</reference>
<feature type="chain" id="PRO_5035801140" description="UPAR/Ly6 domain-containing protein" evidence="1">
    <location>
        <begin position="18"/>
        <end position="165"/>
    </location>
</feature>
<protein>
    <recommendedName>
        <fullName evidence="4">UPAR/Ly6 domain-containing protein</fullName>
    </recommendedName>
</protein>
<evidence type="ECO:0000313" key="3">
    <source>
        <dbReference type="Proteomes" id="UP000835052"/>
    </source>
</evidence>
<evidence type="ECO:0008006" key="4">
    <source>
        <dbReference type="Google" id="ProtNLM"/>
    </source>
</evidence>
<proteinExistence type="predicted"/>
<organism evidence="2 3">
    <name type="scientific">Caenorhabditis auriculariae</name>
    <dbReference type="NCBI Taxonomy" id="2777116"/>
    <lineage>
        <taxon>Eukaryota</taxon>
        <taxon>Metazoa</taxon>
        <taxon>Ecdysozoa</taxon>
        <taxon>Nematoda</taxon>
        <taxon>Chromadorea</taxon>
        <taxon>Rhabditida</taxon>
        <taxon>Rhabditina</taxon>
        <taxon>Rhabditomorpha</taxon>
        <taxon>Rhabditoidea</taxon>
        <taxon>Rhabditidae</taxon>
        <taxon>Peloderinae</taxon>
        <taxon>Caenorhabditis</taxon>
    </lineage>
</organism>